<dbReference type="EMBL" id="JACHNB010000001">
    <property type="protein sequence ID" value="MBB4745190.1"/>
    <property type="molecule type" value="Genomic_DNA"/>
</dbReference>
<dbReference type="Proteomes" id="UP000546162">
    <property type="component" value="Unassembled WGS sequence"/>
</dbReference>
<comment type="caution">
    <text evidence="1">The sequence shown here is derived from an EMBL/GenBank/DDBJ whole genome shotgun (WGS) entry which is preliminary data.</text>
</comment>
<organism evidence="1 2">
    <name type="scientific">Actinoplanes octamycinicus</name>
    <dbReference type="NCBI Taxonomy" id="135948"/>
    <lineage>
        <taxon>Bacteria</taxon>
        <taxon>Bacillati</taxon>
        <taxon>Actinomycetota</taxon>
        <taxon>Actinomycetes</taxon>
        <taxon>Micromonosporales</taxon>
        <taxon>Micromonosporaceae</taxon>
        <taxon>Actinoplanes</taxon>
    </lineage>
</organism>
<keyword evidence="2" id="KW-1185">Reference proteome</keyword>
<proteinExistence type="predicted"/>
<evidence type="ECO:0000313" key="1">
    <source>
        <dbReference type="EMBL" id="MBB4745190.1"/>
    </source>
</evidence>
<evidence type="ECO:0000313" key="2">
    <source>
        <dbReference type="Proteomes" id="UP000546162"/>
    </source>
</evidence>
<name>A0A7W7H707_9ACTN</name>
<protein>
    <submittedName>
        <fullName evidence="1">Uncharacterized protein</fullName>
    </submittedName>
</protein>
<reference evidence="1 2" key="1">
    <citation type="submission" date="2020-08" db="EMBL/GenBank/DDBJ databases">
        <title>Sequencing the genomes of 1000 actinobacteria strains.</title>
        <authorList>
            <person name="Klenk H.-P."/>
        </authorList>
    </citation>
    <scope>NUCLEOTIDE SEQUENCE [LARGE SCALE GENOMIC DNA]</scope>
    <source>
        <strain evidence="1 2">DSM 45809</strain>
    </source>
</reference>
<dbReference type="AlphaFoldDB" id="A0A7W7H707"/>
<gene>
    <name evidence="1" type="ORF">BJY16_008649</name>
</gene>
<accession>A0A7W7H707</accession>
<sequence length="72" mass="8328">MTWTDRVAERYRELMRRRATHPFSGVCAECRHDWREHLPDQGCSECRYEIDHGEPDAPSTVCAAQAPGHTFP</sequence>
<dbReference type="RefSeq" id="WP_185045469.1">
    <property type="nucleotide sequence ID" value="NZ_BAABFG010000005.1"/>
</dbReference>